<dbReference type="PANTHER" id="PTHR24356">
    <property type="entry name" value="SERINE/THREONINE-PROTEIN KINASE"/>
    <property type="match status" value="1"/>
</dbReference>
<evidence type="ECO:0000256" key="10">
    <source>
        <dbReference type="PROSITE-ProRule" id="PRU10141"/>
    </source>
</evidence>
<keyword evidence="5 10" id="KW-0547">Nucleotide-binding</keyword>
<evidence type="ECO:0000256" key="7">
    <source>
        <dbReference type="ARBA" id="ARBA00022840"/>
    </source>
</evidence>
<dbReference type="PANTHER" id="PTHR24356:SF163">
    <property type="entry name" value="3-PHOSPHOINOSITIDE-DEPENDENT PROTEIN KINASE 1-RELATED"/>
    <property type="match status" value="1"/>
</dbReference>
<evidence type="ECO:0000256" key="3">
    <source>
        <dbReference type="ARBA" id="ARBA00022527"/>
    </source>
</evidence>
<dbReference type="EC" id="2.7.11.1" evidence="2"/>
<keyword evidence="6" id="KW-0418">Kinase</keyword>
<evidence type="ECO:0000256" key="1">
    <source>
        <dbReference type="ARBA" id="ARBA00010006"/>
    </source>
</evidence>
<comment type="caution">
    <text evidence="12">The sequence shown here is derived from an EMBL/GenBank/DDBJ whole genome shotgun (WGS) entry which is preliminary data.</text>
</comment>
<dbReference type="Gramene" id="GBG65097">
    <property type="protein sequence ID" value="GBG65097"/>
    <property type="gene ID" value="CBR_g49461"/>
</dbReference>
<comment type="similarity">
    <text evidence="1">Belongs to the protein kinase superfamily. AGC Ser/Thr protein kinase family. PDPK1 subfamily.</text>
</comment>
<proteinExistence type="inferred from homology"/>
<dbReference type="GO" id="GO:0005524">
    <property type="term" value="F:ATP binding"/>
    <property type="evidence" value="ECO:0007669"/>
    <property type="project" value="UniProtKB-UniRule"/>
</dbReference>
<sequence length="122" mass="13907">MDAGHVMLGKVQYSFRAPRLAVTAHDFAFGRLLGLGSYSKVVEATMKSTGEKYALKVMDKQHILKERKGQYIKRERLILDQLDHPGVVKLCFTFQDEHSLSKKICVLMEGFLAFGTRAWFPE</sequence>
<evidence type="ECO:0000256" key="6">
    <source>
        <dbReference type="ARBA" id="ARBA00022777"/>
    </source>
</evidence>
<dbReference type="FunFam" id="3.30.200.20:FF:000191">
    <property type="entry name" value="3-phosphoinositide-dependent protein kinase 2-like"/>
    <property type="match status" value="1"/>
</dbReference>
<protein>
    <recommendedName>
        <fullName evidence="2">non-specific serine/threonine protein kinase</fullName>
        <ecNumber evidence="2">2.7.11.1</ecNumber>
    </recommendedName>
</protein>
<dbReference type="STRING" id="69332.A0A388K4X1"/>
<dbReference type="AlphaFoldDB" id="A0A388K4X1"/>
<dbReference type="Gene3D" id="3.30.200.20">
    <property type="entry name" value="Phosphorylase Kinase, domain 1"/>
    <property type="match status" value="1"/>
</dbReference>
<keyword evidence="4" id="KW-0808">Transferase</keyword>
<gene>
    <name evidence="12" type="ORF">CBR_g49461</name>
</gene>
<dbReference type="InterPro" id="IPR050236">
    <property type="entry name" value="Ser_Thr_kinase_AGC"/>
</dbReference>
<dbReference type="InterPro" id="IPR017441">
    <property type="entry name" value="Protein_kinase_ATP_BS"/>
</dbReference>
<keyword evidence="13" id="KW-1185">Reference proteome</keyword>
<evidence type="ECO:0000256" key="5">
    <source>
        <dbReference type="ARBA" id="ARBA00022741"/>
    </source>
</evidence>
<dbReference type="OrthoDB" id="347657at2759"/>
<evidence type="ECO:0000256" key="8">
    <source>
        <dbReference type="ARBA" id="ARBA00047899"/>
    </source>
</evidence>
<dbReference type="Pfam" id="PF00069">
    <property type="entry name" value="Pkinase"/>
    <property type="match status" value="1"/>
</dbReference>
<evidence type="ECO:0000313" key="13">
    <source>
        <dbReference type="Proteomes" id="UP000265515"/>
    </source>
</evidence>
<evidence type="ECO:0000256" key="2">
    <source>
        <dbReference type="ARBA" id="ARBA00012513"/>
    </source>
</evidence>
<organism evidence="12 13">
    <name type="scientific">Chara braunii</name>
    <name type="common">Braun's stonewort</name>
    <dbReference type="NCBI Taxonomy" id="69332"/>
    <lineage>
        <taxon>Eukaryota</taxon>
        <taxon>Viridiplantae</taxon>
        <taxon>Streptophyta</taxon>
        <taxon>Charophyceae</taxon>
        <taxon>Charales</taxon>
        <taxon>Characeae</taxon>
        <taxon>Chara</taxon>
    </lineage>
</organism>
<dbReference type="EMBL" id="BFEA01000058">
    <property type="protein sequence ID" value="GBG65097.1"/>
    <property type="molecule type" value="Genomic_DNA"/>
</dbReference>
<evidence type="ECO:0000256" key="4">
    <source>
        <dbReference type="ARBA" id="ARBA00022679"/>
    </source>
</evidence>
<dbReference type="Proteomes" id="UP000265515">
    <property type="component" value="Unassembled WGS sequence"/>
</dbReference>
<dbReference type="InterPro" id="IPR000719">
    <property type="entry name" value="Prot_kinase_dom"/>
</dbReference>
<dbReference type="PROSITE" id="PS00107">
    <property type="entry name" value="PROTEIN_KINASE_ATP"/>
    <property type="match status" value="1"/>
</dbReference>
<dbReference type="GO" id="GO:0035556">
    <property type="term" value="P:intracellular signal transduction"/>
    <property type="evidence" value="ECO:0007669"/>
    <property type="project" value="TreeGrafter"/>
</dbReference>
<evidence type="ECO:0000259" key="11">
    <source>
        <dbReference type="PROSITE" id="PS50011"/>
    </source>
</evidence>
<evidence type="ECO:0000313" key="12">
    <source>
        <dbReference type="EMBL" id="GBG65097.1"/>
    </source>
</evidence>
<accession>A0A388K4X1</accession>
<dbReference type="SUPFAM" id="SSF56112">
    <property type="entry name" value="Protein kinase-like (PK-like)"/>
    <property type="match status" value="1"/>
</dbReference>
<evidence type="ECO:0000256" key="9">
    <source>
        <dbReference type="ARBA" id="ARBA00048679"/>
    </source>
</evidence>
<comment type="catalytic activity">
    <reaction evidence="9">
        <text>L-seryl-[protein] + ATP = O-phospho-L-seryl-[protein] + ADP + H(+)</text>
        <dbReference type="Rhea" id="RHEA:17989"/>
        <dbReference type="Rhea" id="RHEA-COMP:9863"/>
        <dbReference type="Rhea" id="RHEA-COMP:11604"/>
        <dbReference type="ChEBI" id="CHEBI:15378"/>
        <dbReference type="ChEBI" id="CHEBI:29999"/>
        <dbReference type="ChEBI" id="CHEBI:30616"/>
        <dbReference type="ChEBI" id="CHEBI:83421"/>
        <dbReference type="ChEBI" id="CHEBI:456216"/>
        <dbReference type="EC" id="2.7.11.1"/>
    </reaction>
</comment>
<comment type="catalytic activity">
    <reaction evidence="8">
        <text>L-threonyl-[protein] + ATP = O-phospho-L-threonyl-[protein] + ADP + H(+)</text>
        <dbReference type="Rhea" id="RHEA:46608"/>
        <dbReference type="Rhea" id="RHEA-COMP:11060"/>
        <dbReference type="Rhea" id="RHEA-COMP:11605"/>
        <dbReference type="ChEBI" id="CHEBI:15378"/>
        <dbReference type="ChEBI" id="CHEBI:30013"/>
        <dbReference type="ChEBI" id="CHEBI:30616"/>
        <dbReference type="ChEBI" id="CHEBI:61977"/>
        <dbReference type="ChEBI" id="CHEBI:456216"/>
        <dbReference type="EC" id="2.7.11.1"/>
    </reaction>
</comment>
<feature type="domain" description="Protein kinase" evidence="11">
    <location>
        <begin position="27"/>
        <end position="122"/>
    </location>
</feature>
<name>A0A388K4X1_CHABU</name>
<dbReference type="GO" id="GO:0004674">
    <property type="term" value="F:protein serine/threonine kinase activity"/>
    <property type="evidence" value="ECO:0007669"/>
    <property type="project" value="UniProtKB-KW"/>
</dbReference>
<dbReference type="InterPro" id="IPR011009">
    <property type="entry name" value="Kinase-like_dom_sf"/>
</dbReference>
<reference evidence="12 13" key="1">
    <citation type="journal article" date="2018" name="Cell">
        <title>The Chara Genome: Secondary Complexity and Implications for Plant Terrestrialization.</title>
        <authorList>
            <person name="Nishiyama T."/>
            <person name="Sakayama H."/>
            <person name="Vries J.D."/>
            <person name="Buschmann H."/>
            <person name="Saint-Marcoux D."/>
            <person name="Ullrich K.K."/>
            <person name="Haas F.B."/>
            <person name="Vanderstraeten L."/>
            <person name="Becker D."/>
            <person name="Lang D."/>
            <person name="Vosolsobe S."/>
            <person name="Rombauts S."/>
            <person name="Wilhelmsson P.K.I."/>
            <person name="Janitza P."/>
            <person name="Kern R."/>
            <person name="Heyl A."/>
            <person name="Rumpler F."/>
            <person name="Villalobos L.I.A.C."/>
            <person name="Clay J.M."/>
            <person name="Skokan R."/>
            <person name="Toyoda A."/>
            <person name="Suzuki Y."/>
            <person name="Kagoshima H."/>
            <person name="Schijlen E."/>
            <person name="Tajeshwar N."/>
            <person name="Catarino B."/>
            <person name="Hetherington A.J."/>
            <person name="Saltykova A."/>
            <person name="Bonnot C."/>
            <person name="Breuninger H."/>
            <person name="Symeonidi A."/>
            <person name="Radhakrishnan G.V."/>
            <person name="Van Nieuwerburgh F."/>
            <person name="Deforce D."/>
            <person name="Chang C."/>
            <person name="Karol K.G."/>
            <person name="Hedrich R."/>
            <person name="Ulvskov P."/>
            <person name="Glockner G."/>
            <person name="Delwiche C.F."/>
            <person name="Petrasek J."/>
            <person name="Van de Peer Y."/>
            <person name="Friml J."/>
            <person name="Beilby M."/>
            <person name="Dolan L."/>
            <person name="Kohara Y."/>
            <person name="Sugano S."/>
            <person name="Fujiyama A."/>
            <person name="Delaux P.-M."/>
            <person name="Quint M."/>
            <person name="TheiBen G."/>
            <person name="Hagemann M."/>
            <person name="Harholt J."/>
            <person name="Dunand C."/>
            <person name="Zachgo S."/>
            <person name="Langdale J."/>
            <person name="Maumus F."/>
            <person name="Straeten D.V.D."/>
            <person name="Gould S.B."/>
            <person name="Rensing S.A."/>
        </authorList>
    </citation>
    <scope>NUCLEOTIDE SEQUENCE [LARGE SCALE GENOMIC DNA]</scope>
    <source>
        <strain evidence="12 13">S276</strain>
    </source>
</reference>
<dbReference type="PROSITE" id="PS50011">
    <property type="entry name" value="PROTEIN_KINASE_DOM"/>
    <property type="match status" value="1"/>
</dbReference>
<keyword evidence="3" id="KW-0723">Serine/threonine-protein kinase</keyword>
<feature type="binding site" evidence="10">
    <location>
        <position position="56"/>
    </location>
    <ligand>
        <name>ATP</name>
        <dbReference type="ChEBI" id="CHEBI:30616"/>
    </ligand>
</feature>
<keyword evidence="7 10" id="KW-0067">ATP-binding</keyword>